<proteinExistence type="predicted"/>
<dbReference type="EMBL" id="JABFTP020000144">
    <property type="protein sequence ID" value="KAL3281626.1"/>
    <property type="molecule type" value="Genomic_DNA"/>
</dbReference>
<evidence type="ECO:0000256" key="1">
    <source>
        <dbReference type="SAM" id="MobiDB-lite"/>
    </source>
</evidence>
<sequence length="211" mass="23720">MDYQNDIILLNNYKKIPIFHIVEPTNEKISKSIPELNTNLNPPSTNTTSKSNSNLKSCSEAPINESNNIIEIPSRCEKIIAIKVNNPSESRQGILPNLEILNGVFVCGSLVCINEHNQALTSILNITEKAVRITEIHLNIENITIPEILSLSTESDPYSNINPINTKSNFPANYDSNRLDKIKQNLRSDHLNEEEKSSLLKFATTIITYFN</sequence>
<comment type="caution">
    <text evidence="2">The sequence shown here is derived from an EMBL/GenBank/DDBJ whole genome shotgun (WGS) entry which is preliminary data.</text>
</comment>
<evidence type="ECO:0000313" key="2">
    <source>
        <dbReference type="EMBL" id="KAL3281626.1"/>
    </source>
</evidence>
<gene>
    <name evidence="2" type="ORF">HHI36_004832</name>
</gene>
<organism evidence="2 3">
    <name type="scientific">Cryptolaemus montrouzieri</name>
    <dbReference type="NCBI Taxonomy" id="559131"/>
    <lineage>
        <taxon>Eukaryota</taxon>
        <taxon>Metazoa</taxon>
        <taxon>Ecdysozoa</taxon>
        <taxon>Arthropoda</taxon>
        <taxon>Hexapoda</taxon>
        <taxon>Insecta</taxon>
        <taxon>Pterygota</taxon>
        <taxon>Neoptera</taxon>
        <taxon>Endopterygota</taxon>
        <taxon>Coleoptera</taxon>
        <taxon>Polyphaga</taxon>
        <taxon>Cucujiformia</taxon>
        <taxon>Coccinelloidea</taxon>
        <taxon>Coccinellidae</taxon>
        <taxon>Scymninae</taxon>
        <taxon>Scymnini</taxon>
        <taxon>Cryptolaemus</taxon>
    </lineage>
</organism>
<feature type="compositionally biased region" description="Low complexity" evidence="1">
    <location>
        <begin position="37"/>
        <end position="58"/>
    </location>
</feature>
<keyword evidence="3" id="KW-1185">Reference proteome</keyword>
<protein>
    <submittedName>
        <fullName evidence="2">Uncharacterized protein</fullName>
    </submittedName>
</protein>
<evidence type="ECO:0000313" key="3">
    <source>
        <dbReference type="Proteomes" id="UP001516400"/>
    </source>
</evidence>
<name>A0ABD2NSC8_9CUCU</name>
<accession>A0ABD2NSC8</accession>
<reference evidence="2 3" key="1">
    <citation type="journal article" date="2021" name="BMC Biol.">
        <title>Horizontally acquired antibacterial genes associated with adaptive radiation of ladybird beetles.</title>
        <authorList>
            <person name="Li H.S."/>
            <person name="Tang X.F."/>
            <person name="Huang Y.H."/>
            <person name="Xu Z.Y."/>
            <person name="Chen M.L."/>
            <person name="Du X.Y."/>
            <person name="Qiu B.Y."/>
            <person name="Chen P.T."/>
            <person name="Zhang W."/>
            <person name="Slipinski A."/>
            <person name="Escalona H.E."/>
            <person name="Waterhouse R.M."/>
            <person name="Zwick A."/>
            <person name="Pang H."/>
        </authorList>
    </citation>
    <scope>NUCLEOTIDE SEQUENCE [LARGE SCALE GENOMIC DNA]</scope>
    <source>
        <strain evidence="2">SYSU2018</strain>
    </source>
</reference>
<feature type="region of interest" description="Disordered" evidence="1">
    <location>
        <begin position="33"/>
        <end position="58"/>
    </location>
</feature>
<dbReference type="Proteomes" id="UP001516400">
    <property type="component" value="Unassembled WGS sequence"/>
</dbReference>
<dbReference type="AlphaFoldDB" id="A0ABD2NSC8"/>